<dbReference type="EMBL" id="MT141577">
    <property type="protein sequence ID" value="QJA67927.1"/>
    <property type="molecule type" value="Genomic_DNA"/>
</dbReference>
<name>A0A6H1Z9I0_9ZZZZ</name>
<sequence length="243" mass="24806">MADPYYYPMDFSSQIAQHKAVTGRYQPDILEPAMRARLSAIYESGTRRKALSQQKEQFEKSLALQQEQFAFGKGQTAVENEMAMRRLRMTESEAEAQRRAAMVSGGVQLAQTGLQGAAIYGYGSQAGWWGGAGVGAGTVAVKSPVTGAITYQAAGATGALGYAAPAVAGFAAGYYGGPALGKTKLHQRLTPWGGEKEESASAGVITGAAVGAGVGSIVPGVGTLIGGIIGGVLGGVGGWVGGK</sequence>
<dbReference type="EMBL" id="MT144589">
    <property type="protein sequence ID" value="QJH93541.1"/>
    <property type="molecule type" value="Genomic_DNA"/>
</dbReference>
<accession>A0A6H1Z9I0</accession>
<dbReference type="EMBL" id="MT143973">
    <property type="protein sequence ID" value="QJA44101.1"/>
    <property type="molecule type" value="Genomic_DNA"/>
</dbReference>
<organism evidence="1">
    <name type="scientific">viral metagenome</name>
    <dbReference type="NCBI Taxonomy" id="1070528"/>
    <lineage>
        <taxon>unclassified sequences</taxon>
        <taxon>metagenomes</taxon>
        <taxon>organismal metagenomes</taxon>
    </lineage>
</organism>
<evidence type="ECO:0000313" key="2">
    <source>
        <dbReference type="EMBL" id="QJA67927.1"/>
    </source>
</evidence>
<evidence type="ECO:0000313" key="1">
    <source>
        <dbReference type="EMBL" id="QJA44101.1"/>
    </source>
</evidence>
<dbReference type="EMBL" id="MT145187">
    <property type="protein sequence ID" value="QJI04577.1"/>
    <property type="molecule type" value="Genomic_DNA"/>
</dbReference>
<gene>
    <name evidence="4" type="ORF">MM415A00093_0070</name>
    <name evidence="2" type="ORF">MM415B00143_0078</name>
    <name evidence="1" type="ORF">TM448A00087_0034</name>
    <name evidence="3" type="ORF">TM448B00099_0017</name>
</gene>
<protein>
    <submittedName>
        <fullName evidence="1">Putative tail protein</fullName>
    </submittedName>
</protein>
<dbReference type="AlphaFoldDB" id="A0A6H1Z9I0"/>
<evidence type="ECO:0000313" key="4">
    <source>
        <dbReference type="EMBL" id="QJI04577.1"/>
    </source>
</evidence>
<evidence type="ECO:0000313" key="3">
    <source>
        <dbReference type="EMBL" id="QJH93541.1"/>
    </source>
</evidence>
<reference evidence="1" key="1">
    <citation type="submission" date="2020-03" db="EMBL/GenBank/DDBJ databases">
        <title>The deep terrestrial virosphere.</title>
        <authorList>
            <person name="Holmfeldt K."/>
            <person name="Nilsson E."/>
            <person name="Simone D."/>
            <person name="Lopez-Fernandez M."/>
            <person name="Wu X."/>
            <person name="de Brujin I."/>
            <person name="Lundin D."/>
            <person name="Andersson A."/>
            <person name="Bertilsson S."/>
            <person name="Dopson M."/>
        </authorList>
    </citation>
    <scope>NUCLEOTIDE SEQUENCE</scope>
    <source>
        <strain evidence="4">MM415A00093</strain>
        <strain evidence="2">MM415B00143</strain>
        <strain evidence="1">TM448A00087</strain>
        <strain evidence="3">TM448B00099</strain>
    </source>
</reference>
<proteinExistence type="predicted"/>